<evidence type="ECO:0000256" key="1">
    <source>
        <dbReference type="ARBA" id="ARBA00023015"/>
    </source>
</evidence>
<protein>
    <submittedName>
        <fullName evidence="6">TetR/AcrR family transcriptional regulator</fullName>
    </submittedName>
</protein>
<dbReference type="RefSeq" id="WP_320184978.1">
    <property type="nucleotide sequence ID" value="NZ_CP138332.1"/>
</dbReference>
<evidence type="ECO:0000256" key="4">
    <source>
        <dbReference type="PROSITE-ProRule" id="PRU00335"/>
    </source>
</evidence>
<keyword evidence="1" id="KW-0805">Transcription regulation</keyword>
<organism evidence="6 7">
    <name type="scientific">Sphingobacterium bambusae</name>
    <dbReference type="NCBI Taxonomy" id="662858"/>
    <lineage>
        <taxon>Bacteria</taxon>
        <taxon>Pseudomonadati</taxon>
        <taxon>Bacteroidota</taxon>
        <taxon>Sphingobacteriia</taxon>
        <taxon>Sphingobacteriales</taxon>
        <taxon>Sphingobacteriaceae</taxon>
        <taxon>Sphingobacterium</taxon>
    </lineage>
</organism>
<comment type="caution">
    <text evidence="6">The sequence shown here is derived from an EMBL/GenBank/DDBJ whole genome shotgun (WGS) entry which is preliminary data.</text>
</comment>
<accession>A0ABW6BJJ9</accession>
<sequence length="130" mass="14887">MPRQKEFDYDEKLISVRNLFWEKGYNATSMNDLVDTLKINRSSLYLTYGSRHDLFIKSLTSYNKLIEDEYKNAETSNENSLEAIKNMVIAVVDVILKDDKTCLVVNSSFELACTDDEVKKMISNQIGGSI</sequence>
<dbReference type="Proteomes" id="UP001597525">
    <property type="component" value="Unassembled WGS sequence"/>
</dbReference>
<reference evidence="7" key="1">
    <citation type="journal article" date="2019" name="Int. J. Syst. Evol. Microbiol.">
        <title>The Global Catalogue of Microorganisms (GCM) 10K type strain sequencing project: providing services to taxonomists for standard genome sequencing and annotation.</title>
        <authorList>
            <consortium name="The Broad Institute Genomics Platform"/>
            <consortium name="The Broad Institute Genome Sequencing Center for Infectious Disease"/>
            <person name="Wu L."/>
            <person name="Ma J."/>
        </authorList>
    </citation>
    <scope>NUCLEOTIDE SEQUENCE [LARGE SCALE GENOMIC DNA]</scope>
    <source>
        <strain evidence="7">KCTC 22814</strain>
    </source>
</reference>
<gene>
    <name evidence="6" type="ORF">ACFS7Y_15240</name>
</gene>
<dbReference type="PANTHER" id="PTHR47506:SF1">
    <property type="entry name" value="HTH-TYPE TRANSCRIPTIONAL REGULATOR YJDC"/>
    <property type="match status" value="1"/>
</dbReference>
<dbReference type="InterPro" id="IPR009057">
    <property type="entry name" value="Homeodomain-like_sf"/>
</dbReference>
<dbReference type="EMBL" id="JBHUPB010000010">
    <property type="protein sequence ID" value="MFD2968754.1"/>
    <property type="molecule type" value="Genomic_DNA"/>
</dbReference>
<dbReference type="Gene3D" id="1.10.10.60">
    <property type="entry name" value="Homeodomain-like"/>
    <property type="match status" value="1"/>
</dbReference>
<feature type="domain" description="HTH tetR-type" evidence="5">
    <location>
        <begin position="6"/>
        <end position="66"/>
    </location>
</feature>
<name>A0ABW6BJJ9_9SPHI</name>
<proteinExistence type="predicted"/>
<evidence type="ECO:0000313" key="7">
    <source>
        <dbReference type="Proteomes" id="UP001597525"/>
    </source>
</evidence>
<evidence type="ECO:0000256" key="2">
    <source>
        <dbReference type="ARBA" id="ARBA00023125"/>
    </source>
</evidence>
<evidence type="ECO:0000259" key="5">
    <source>
        <dbReference type="PROSITE" id="PS50977"/>
    </source>
</evidence>
<keyword evidence="3" id="KW-0804">Transcription</keyword>
<dbReference type="SUPFAM" id="SSF46689">
    <property type="entry name" value="Homeodomain-like"/>
    <property type="match status" value="1"/>
</dbReference>
<keyword evidence="7" id="KW-1185">Reference proteome</keyword>
<evidence type="ECO:0000256" key="3">
    <source>
        <dbReference type="ARBA" id="ARBA00023163"/>
    </source>
</evidence>
<feature type="DNA-binding region" description="H-T-H motif" evidence="4">
    <location>
        <begin position="29"/>
        <end position="48"/>
    </location>
</feature>
<dbReference type="Gene3D" id="1.10.357.10">
    <property type="entry name" value="Tetracycline Repressor, domain 2"/>
    <property type="match status" value="1"/>
</dbReference>
<evidence type="ECO:0000313" key="6">
    <source>
        <dbReference type="EMBL" id="MFD2968754.1"/>
    </source>
</evidence>
<dbReference type="PROSITE" id="PS50977">
    <property type="entry name" value="HTH_TETR_2"/>
    <property type="match status" value="1"/>
</dbReference>
<dbReference type="InterPro" id="IPR001647">
    <property type="entry name" value="HTH_TetR"/>
</dbReference>
<dbReference type="PANTHER" id="PTHR47506">
    <property type="entry name" value="TRANSCRIPTIONAL REGULATORY PROTEIN"/>
    <property type="match status" value="1"/>
</dbReference>
<keyword evidence="2 4" id="KW-0238">DNA-binding</keyword>
<dbReference type="Pfam" id="PF00440">
    <property type="entry name" value="TetR_N"/>
    <property type="match status" value="1"/>
</dbReference>